<sequence length="276" mass="32597">MNFIRSLVCFKSQNDESAYERVSIACYNFLRYGSRRPNFNLDIWDDDAQKSSRSNKSRPMRDSSLSFAPSKKRSSTPSSQVSSLDDLYPPAPPAEFHPVPTPSRVSEKHRNVDRNETYILNHPFFGNNGEEMLVFNLGYCHLNTVNHPDYLTISLLDTRNIAELEISISRYSRRVIFNQQNPNETWKKEHIYRIEDLFADGEVNEIQIWTEERFTSDNYVWYEYMVKTPRRLISTEIMCFETSPKVRFLQIFERTDPPMLQQSHIEVSHYNHNEDM</sequence>
<protein>
    <submittedName>
        <fullName evidence="2">Uncharacterized protein</fullName>
    </submittedName>
</protein>
<name>S8BL28_DACHA</name>
<dbReference type="HOGENOM" id="CLU_1008384_0_0_1"/>
<reference evidence="3" key="2">
    <citation type="submission" date="2013-04" db="EMBL/GenBank/DDBJ databases">
        <title>Genomic mechanisms accounting for the adaptation to parasitism in nematode-trapping fungi.</title>
        <authorList>
            <person name="Ahren D.G."/>
        </authorList>
    </citation>
    <scope>NUCLEOTIDE SEQUENCE [LARGE SCALE GENOMIC DNA]</scope>
    <source>
        <strain evidence="3">CBS 200.50</strain>
    </source>
</reference>
<proteinExistence type="predicted"/>
<dbReference type="OrthoDB" id="5390420at2759"/>
<evidence type="ECO:0000313" key="3">
    <source>
        <dbReference type="Proteomes" id="UP000015100"/>
    </source>
</evidence>
<evidence type="ECO:0000256" key="1">
    <source>
        <dbReference type="SAM" id="MobiDB-lite"/>
    </source>
</evidence>
<reference evidence="2 3" key="1">
    <citation type="journal article" date="2013" name="PLoS Genet.">
        <title>Genomic mechanisms accounting for the adaptation to parasitism in nematode-trapping fungi.</title>
        <authorList>
            <person name="Meerupati T."/>
            <person name="Andersson K.M."/>
            <person name="Friman E."/>
            <person name="Kumar D."/>
            <person name="Tunlid A."/>
            <person name="Ahren D."/>
        </authorList>
    </citation>
    <scope>NUCLEOTIDE SEQUENCE [LARGE SCALE GENOMIC DNA]</scope>
    <source>
        <strain evidence="2 3">CBS 200.50</strain>
    </source>
</reference>
<accession>S8BL28</accession>
<keyword evidence="3" id="KW-1185">Reference proteome</keyword>
<comment type="caution">
    <text evidence="2">The sequence shown here is derived from an EMBL/GenBank/DDBJ whole genome shotgun (WGS) entry which is preliminary data.</text>
</comment>
<dbReference type="OMA" id="VDRNETY"/>
<gene>
    <name evidence="2" type="ORF">H072_6051</name>
</gene>
<evidence type="ECO:0000313" key="2">
    <source>
        <dbReference type="EMBL" id="EPS40113.1"/>
    </source>
</evidence>
<dbReference type="EMBL" id="AQGS01000435">
    <property type="protein sequence ID" value="EPS40113.1"/>
    <property type="molecule type" value="Genomic_DNA"/>
</dbReference>
<feature type="compositionally biased region" description="Pro residues" evidence="1">
    <location>
        <begin position="89"/>
        <end position="101"/>
    </location>
</feature>
<dbReference type="Proteomes" id="UP000015100">
    <property type="component" value="Unassembled WGS sequence"/>
</dbReference>
<dbReference type="AlphaFoldDB" id="S8BL28"/>
<organism evidence="2 3">
    <name type="scientific">Dactylellina haptotyla (strain CBS 200.50)</name>
    <name type="common">Nematode-trapping fungus</name>
    <name type="synonym">Monacrosporium haptotylum</name>
    <dbReference type="NCBI Taxonomy" id="1284197"/>
    <lineage>
        <taxon>Eukaryota</taxon>
        <taxon>Fungi</taxon>
        <taxon>Dikarya</taxon>
        <taxon>Ascomycota</taxon>
        <taxon>Pezizomycotina</taxon>
        <taxon>Orbiliomycetes</taxon>
        <taxon>Orbiliales</taxon>
        <taxon>Orbiliaceae</taxon>
        <taxon>Dactylellina</taxon>
    </lineage>
</organism>
<feature type="region of interest" description="Disordered" evidence="1">
    <location>
        <begin position="49"/>
        <end position="110"/>
    </location>
</feature>